<reference evidence="6 7" key="1">
    <citation type="submission" date="2018-07" db="EMBL/GenBank/DDBJ databases">
        <title>Crenobacter cavernae sp. nov., isolated from a karst cave.</title>
        <authorList>
            <person name="Zhu H."/>
        </authorList>
    </citation>
    <scope>NUCLEOTIDE SEQUENCE [LARGE SCALE GENOMIC DNA]</scope>
    <source>
        <strain evidence="6 7">K1W11S-77</strain>
    </source>
</reference>
<dbReference type="Proteomes" id="UP000254537">
    <property type="component" value="Chromosome"/>
</dbReference>
<dbReference type="Gene3D" id="1.10.10.10">
    <property type="entry name" value="Winged helix-like DNA-binding domain superfamily/Winged helix DNA-binding domain"/>
    <property type="match status" value="1"/>
</dbReference>
<gene>
    <name evidence="6" type="ORF">DWG20_11565</name>
</gene>
<evidence type="ECO:0000256" key="4">
    <source>
        <dbReference type="ARBA" id="ARBA00023163"/>
    </source>
</evidence>
<dbReference type="KEGG" id="ccah:DWG20_11565"/>
<dbReference type="InterPro" id="IPR036388">
    <property type="entry name" value="WH-like_DNA-bd_sf"/>
</dbReference>
<dbReference type="SUPFAM" id="SSF53850">
    <property type="entry name" value="Periplasmic binding protein-like II"/>
    <property type="match status" value="1"/>
</dbReference>
<dbReference type="EMBL" id="CP031337">
    <property type="protein sequence ID" value="AXK40028.1"/>
    <property type="molecule type" value="Genomic_DNA"/>
</dbReference>
<protein>
    <submittedName>
        <fullName evidence="6">LysR family transcriptional regulator</fullName>
    </submittedName>
</protein>
<organism evidence="6 7">
    <name type="scientific">Crenobacter cavernae</name>
    <dbReference type="NCBI Taxonomy" id="2290923"/>
    <lineage>
        <taxon>Bacteria</taxon>
        <taxon>Pseudomonadati</taxon>
        <taxon>Pseudomonadota</taxon>
        <taxon>Betaproteobacteria</taxon>
        <taxon>Neisseriales</taxon>
        <taxon>Neisseriaceae</taxon>
        <taxon>Crenobacter</taxon>
    </lineage>
</organism>
<dbReference type="GO" id="GO:0043565">
    <property type="term" value="F:sequence-specific DNA binding"/>
    <property type="evidence" value="ECO:0007669"/>
    <property type="project" value="TreeGrafter"/>
</dbReference>
<evidence type="ECO:0000256" key="3">
    <source>
        <dbReference type="ARBA" id="ARBA00023125"/>
    </source>
</evidence>
<dbReference type="CDD" id="cd08422">
    <property type="entry name" value="PBP2_CrgA_like"/>
    <property type="match status" value="1"/>
</dbReference>
<feature type="domain" description="HTH lysR-type" evidence="5">
    <location>
        <begin position="14"/>
        <end position="63"/>
    </location>
</feature>
<dbReference type="Pfam" id="PF00126">
    <property type="entry name" value="HTH_1"/>
    <property type="match status" value="1"/>
</dbReference>
<dbReference type="SUPFAM" id="SSF46785">
    <property type="entry name" value="Winged helix' DNA-binding domain"/>
    <property type="match status" value="1"/>
</dbReference>
<evidence type="ECO:0000313" key="7">
    <source>
        <dbReference type="Proteomes" id="UP000254537"/>
    </source>
</evidence>
<keyword evidence="2" id="KW-0805">Transcription regulation</keyword>
<evidence type="ECO:0000313" key="6">
    <source>
        <dbReference type="EMBL" id="AXK40028.1"/>
    </source>
</evidence>
<evidence type="ECO:0000256" key="2">
    <source>
        <dbReference type="ARBA" id="ARBA00023015"/>
    </source>
</evidence>
<comment type="similarity">
    <text evidence="1">Belongs to the LysR transcriptional regulatory family.</text>
</comment>
<dbReference type="PRINTS" id="PR00039">
    <property type="entry name" value="HTHLYSR"/>
</dbReference>
<dbReference type="InterPro" id="IPR036390">
    <property type="entry name" value="WH_DNA-bd_sf"/>
</dbReference>
<sequence>METINARFDWAMGFLAVAEASSFTAAAERLGCSKAVLSKQVGQLEAALGVQLLFRTTRRLTLTEAGRTYLTYCRELKATFDEAGRTVSGLSDTVSGLVRMTAPPTFGSTFMAELLLAFRERYPAVDVELELSREPRDLIADGFDLAIRQGRTLDERLIAKPIGVQEDWLVASPDCLAHHGMPCVPGDLAGRPCLVNSHFKDDASWLFLAGDASGGEGARVPVSAAFSVNDYPMIRRLALAGAGYARLPRFLVEADVAAGDLVHVLPDYLLPHLPLFVVFPVRRPQPLKVRALIDFVDDWFRARPG</sequence>
<proteinExistence type="inferred from homology"/>
<dbReference type="PANTHER" id="PTHR30537:SF10">
    <property type="entry name" value="TRANSCRIPTIONAL REGULATOR-RELATED"/>
    <property type="match status" value="1"/>
</dbReference>
<keyword evidence="3" id="KW-0238">DNA-binding</keyword>
<dbReference type="GO" id="GO:0006351">
    <property type="term" value="P:DNA-templated transcription"/>
    <property type="evidence" value="ECO:0007669"/>
    <property type="project" value="TreeGrafter"/>
</dbReference>
<keyword evidence="4" id="KW-0804">Transcription</keyword>
<name>A0A345Y7X6_9NEIS</name>
<dbReference type="AlphaFoldDB" id="A0A345Y7X6"/>
<dbReference type="InterPro" id="IPR058163">
    <property type="entry name" value="LysR-type_TF_proteobact-type"/>
</dbReference>
<dbReference type="GO" id="GO:0003700">
    <property type="term" value="F:DNA-binding transcription factor activity"/>
    <property type="evidence" value="ECO:0007669"/>
    <property type="project" value="InterPro"/>
</dbReference>
<dbReference type="Pfam" id="PF03466">
    <property type="entry name" value="LysR_substrate"/>
    <property type="match status" value="1"/>
</dbReference>
<dbReference type="FunFam" id="1.10.10.10:FF:000001">
    <property type="entry name" value="LysR family transcriptional regulator"/>
    <property type="match status" value="1"/>
</dbReference>
<dbReference type="Gene3D" id="3.40.190.290">
    <property type="match status" value="1"/>
</dbReference>
<dbReference type="InterPro" id="IPR005119">
    <property type="entry name" value="LysR_subst-bd"/>
</dbReference>
<dbReference type="PROSITE" id="PS50931">
    <property type="entry name" value="HTH_LYSR"/>
    <property type="match status" value="1"/>
</dbReference>
<accession>A0A345Y7X6</accession>
<dbReference type="PANTHER" id="PTHR30537">
    <property type="entry name" value="HTH-TYPE TRANSCRIPTIONAL REGULATOR"/>
    <property type="match status" value="1"/>
</dbReference>
<dbReference type="RefSeq" id="WP_115433958.1">
    <property type="nucleotide sequence ID" value="NZ_CP031337.1"/>
</dbReference>
<evidence type="ECO:0000256" key="1">
    <source>
        <dbReference type="ARBA" id="ARBA00009437"/>
    </source>
</evidence>
<evidence type="ECO:0000259" key="5">
    <source>
        <dbReference type="PROSITE" id="PS50931"/>
    </source>
</evidence>
<dbReference type="OrthoDB" id="9178040at2"/>
<dbReference type="InterPro" id="IPR000847">
    <property type="entry name" value="LysR_HTH_N"/>
</dbReference>